<dbReference type="EMBL" id="JARQWQ010000004">
    <property type="protein sequence ID" value="KAK2572564.1"/>
    <property type="molecule type" value="Genomic_DNA"/>
</dbReference>
<evidence type="ECO:0000313" key="3">
    <source>
        <dbReference type="Proteomes" id="UP001249851"/>
    </source>
</evidence>
<name>A0AAD9R3P8_ACRCE</name>
<sequence>MERVMFNQTTVRYSQGICAFSCAGFTIGAVANKYLKSTYMDHMFLNLNQDRYVAHNLETCLIKAKTVTM</sequence>
<comment type="caution">
    <text evidence="2">The sequence shown here is derived from an EMBL/GenBank/DDBJ whole genome shotgun (WGS) entry which is preliminary data.</text>
</comment>
<keyword evidence="3" id="KW-1185">Reference proteome</keyword>
<evidence type="ECO:0000313" key="2">
    <source>
        <dbReference type="EMBL" id="KAK2572564.1"/>
    </source>
</evidence>
<evidence type="ECO:0000256" key="1">
    <source>
        <dbReference type="SAM" id="Phobius"/>
    </source>
</evidence>
<feature type="transmembrane region" description="Helical" evidence="1">
    <location>
        <begin position="12"/>
        <end position="35"/>
    </location>
</feature>
<accession>A0AAD9R3P8</accession>
<reference evidence="2" key="2">
    <citation type="journal article" date="2023" name="Science">
        <title>Genomic signatures of disease resistance in endangered staghorn corals.</title>
        <authorList>
            <person name="Vollmer S.V."/>
            <person name="Selwyn J.D."/>
            <person name="Despard B.A."/>
            <person name="Roesel C.L."/>
        </authorList>
    </citation>
    <scope>NUCLEOTIDE SEQUENCE</scope>
    <source>
        <strain evidence="2">K2</strain>
    </source>
</reference>
<keyword evidence="1" id="KW-1133">Transmembrane helix</keyword>
<keyword evidence="1" id="KW-0812">Transmembrane</keyword>
<gene>
    <name evidence="2" type="ORF">P5673_002825</name>
</gene>
<keyword evidence="1" id="KW-0472">Membrane</keyword>
<proteinExistence type="predicted"/>
<protein>
    <submittedName>
        <fullName evidence="2">Uncharacterized protein</fullName>
    </submittedName>
</protein>
<reference evidence="2" key="1">
    <citation type="journal article" date="2023" name="G3 (Bethesda)">
        <title>Whole genome assembly and annotation of the endangered Caribbean coral Acropora cervicornis.</title>
        <authorList>
            <person name="Selwyn J.D."/>
            <person name="Vollmer S.V."/>
        </authorList>
    </citation>
    <scope>NUCLEOTIDE SEQUENCE</scope>
    <source>
        <strain evidence="2">K2</strain>
    </source>
</reference>
<organism evidence="2 3">
    <name type="scientific">Acropora cervicornis</name>
    <name type="common">Staghorn coral</name>
    <dbReference type="NCBI Taxonomy" id="6130"/>
    <lineage>
        <taxon>Eukaryota</taxon>
        <taxon>Metazoa</taxon>
        <taxon>Cnidaria</taxon>
        <taxon>Anthozoa</taxon>
        <taxon>Hexacorallia</taxon>
        <taxon>Scleractinia</taxon>
        <taxon>Astrocoeniina</taxon>
        <taxon>Acroporidae</taxon>
        <taxon>Acropora</taxon>
    </lineage>
</organism>
<dbReference type="Proteomes" id="UP001249851">
    <property type="component" value="Unassembled WGS sequence"/>
</dbReference>
<dbReference type="AlphaFoldDB" id="A0AAD9R3P8"/>